<dbReference type="EMBL" id="MN850594">
    <property type="protein sequence ID" value="QHR68743.1"/>
    <property type="molecule type" value="Genomic_DNA"/>
</dbReference>
<evidence type="ECO:0000313" key="1">
    <source>
        <dbReference type="EMBL" id="QHR68743.1"/>
    </source>
</evidence>
<proteinExistence type="predicted"/>
<sequence length="97" mass="11306">MREITEVTTLSPKGYYSQMRDLNIAELEAGLIVHHQPRNTFYRILGPTKIKTRCGSWVDGFAYQEVKKYGDHTFLSIDSSTIYTRPKELFDSDWKTL</sequence>
<gene>
    <name evidence="1" type="ORF">flopper_1</name>
</gene>
<name>A0A6B9WS05_9CAUD</name>
<dbReference type="Proteomes" id="UP000464205">
    <property type="component" value="Segment"/>
</dbReference>
<protein>
    <submittedName>
        <fullName evidence="1">Uncharacterized protein</fullName>
    </submittedName>
</protein>
<organism evidence="1 2">
    <name type="scientific">Escherichia phage flopper</name>
    <dbReference type="NCBI Taxonomy" id="2696397"/>
    <lineage>
        <taxon>Viruses</taxon>
        <taxon>Duplodnaviria</taxon>
        <taxon>Heunggongvirae</taxon>
        <taxon>Uroviricota</taxon>
        <taxon>Caudoviricetes</taxon>
        <taxon>Chaseviridae</taxon>
        <taxon>Cleopatravirinae</taxon>
        <taxon>Carltongylesvirus</taxon>
        <taxon>Carltongylesvirus flopper</taxon>
    </lineage>
</organism>
<evidence type="ECO:0000313" key="2">
    <source>
        <dbReference type="Proteomes" id="UP000464205"/>
    </source>
</evidence>
<accession>A0A6B9WS05</accession>
<reference evidence="2" key="1">
    <citation type="submission" date="2019-12" db="EMBL/GenBank/DDBJ databases">
        <authorList>
            <person name="Olsen N.S."/>
            <person name="Junco L.M.F."/>
            <person name="Kot W."/>
            <person name="Hansen L.H."/>
        </authorList>
    </citation>
    <scope>NUCLEOTIDE SEQUENCE [LARGE SCALE GENOMIC DNA]</scope>
</reference>
<keyword evidence="2" id="KW-1185">Reference proteome</keyword>